<sequence length="93" mass="11365">MNITFLIKIFAEINKEEFLYYLLGRYIETLKIKNILENSSSPKEKLKNKIQKLNGSINNEQLEFIENFNSYYNELIRLWNSFYEEFFKHKDLN</sequence>
<evidence type="ECO:0000313" key="2">
    <source>
        <dbReference type="Proteomes" id="UP001177898"/>
    </source>
</evidence>
<organism evidence="1 2">
    <name type="scientific">Bacillus stercoris</name>
    <dbReference type="NCBI Taxonomy" id="2054641"/>
    <lineage>
        <taxon>Bacteria</taxon>
        <taxon>Bacillati</taxon>
        <taxon>Bacillota</taxon>
        <taxon>Bacilli</taxon>
        <taxon>Bacillales</taxon>
        <taxon>Bacillaceae</taxon>
        <taxon>Bacillus</taxon>
    </lineage>
</organism>
<dbReference type="EMBL" id="JAVCYS010000006">
    <property type="protein sequence ID" value="MDQ1854000.1"/>
    <property type="molecule type" value="Genomic_DNA"/>
</dbReference>
<evidence type="ECO:0000313" key="1">
    <source>
        <dbReference type="EMBL" id="MDQ1854000.1"/>
    </source>
</evidence>
<dbReference type="Proteomes" id="UP001177898">
    <property type="component" value="Unassembled WGS sequence"/>
</dbReference>
<accession>A0ABU0VAP4</accession>
<proteinExistence type="predicted"/>
<name>A0ABU0VAP4_9BACI</name>
<dbReference type="RefSeq" id="WP_151257638.1">
    <property type="nucleotide sequence ID" value="NZ_JAVCYS010000006.1"/>
</dbReference>
<reference evidence="1" key="1">
    <citation type="submission" date="2023-08" db="EMBL/GenBank/DDBJ databases">
        <title>Functional annotation and safety assessment of Bacillus stercoris.</title>
        <authorList>
            <person name="Pandit N.T."/>
            <person name="Ahir S.V."/>
            <person name="Chauhan D.A."/>
            <person name="Bose A."/>
            <person name="Dunlap C."/>
            <person name="Doshi J.A."/>
        </authorList>
    </citation>
    <scope>NUCLEOTIDE SEQUENCE</scope>
    <source>
        <strain evidence="1">ZBMF30</strain>
    </source>
</reference>
<keyword evidence="2" id="KW-1185">Reference proteome</keyword>
<gene>
    <name evidence="1" type="ORF">RAQ16_16855</name>
</gene>
<protein>
    <submittedName>
        <fullName evidence="1">Uncharacterized protein</fullName>
    </submittedName>
</protein>
<comment type="caution">
    <text evidence="1">The sequence shown here is derived from an EMBL/GenBank/DDBJ whole genome shotgun (WGS) entry which is preliminary data.</text>
</comment>